<feature type="chain" id="PRO_5043552328" evidence="4">
    <location>
        <begin position="25"/>
        <end position="320"/>
    </location>
</feature>
<proteinExistence type="predicted"/>
<accession>A0AAV8C0N6</accession>
<evidence type="ECO:0000259" key="5">
    <source>
        <dbReference type="Pfam" id="PF09177"/>
    </source>
</evidence>
<dbReference type="PANTHER" id="PTHR34949:SF2">
    <property type="entry name" value="OS05G0443700 PROTEIN"/>
    <property type="match status" value="1"/>
</dbReference>
<dbReference type="GO" id="GO:0015031">
    <property type="term" value="P:protein transport"/>
    <property type="evidence" value="ECO:0007669"/>
    <property type="project" value="UniProtKB-KW"/>
</dbReference>
<evidence type="ECO:0000256" key="4">
    <source>
        <dbReference type="SAM" id="SignalP"/>
    </source>
</evidence>
<feature type="signal peptide" evidence="4">
    <location>
        <begin position="1"/>
        <end position="24"/>
    </location>
</feature>
<keyword evidence="1" id="KW-0653">Protein transport</keyword>
<protein>
    <submittedName>
        <fullName evidence="6">Syntaxin/t-SNARE family protein</fullName>
    </submittedName>
</protein>
<evidence type="ECO:0000313" key="7">
    <source>
        <dbReference type="Proteomes" id="UP001140206"/>
    </source>
</evidence>
<dbReference type="AlphaFoldDB" id="A0AAV8C0N6"/>
<evidence type="ECO:0000256" key="3">
    <source>
        <dbReference type="SAM" id="Phobius"/>
    </source>
</evidence>
<dbReference type="Pfam" id="PF09177">
    <property type="entry name" value="STX6_10_61_N"/>
    <property type="match status" value="1"/>
</dbReference>
<organism evidence="6 7">
    <name type="scientific">Rhynchospora pubera</name>
    <dbReference type="NCBI Taxonomy" id="906938"/>
    <lineage>
        <taxon>Eukaryota</taxon>
        <taxon>Viridiplantae</taxon>
        <taxon>Streptophyta</taxon>
        <taxon>Embryophyta</taxon>
        <taxon>Tracheophyta</taxon>
        <taxon>Spermatophyta</taxon>
        <taxon>Magnoliopsida</taxon>
        <taxon>Liliopsida</taxon>
        <taxon>Poales</taxon>
        <taxon>Cyperaceae</taxon>
        <taxon>Cyperoideae</taxon>
        <taxon>Rhynchosporeae</taxon>
        <taxon>Rhynchospora</taxon>
    </lineage>
</organism>
<keyword evidence="3" id="KW-1133">Transmembrane helix</keyword>
<feature type="domain" description="Syntaxin 6/10/61 N-terminal" evidence="5">
    <location>
        <begin position="41"/>
        <end position="132"/>
    </location>
</feature>
<keyword evidence="1" id="KW-0813">Transport</keyword>
<sequence length="320" mass="36816">MKEQWLNLQFFFSRNLLLVEYLLAGVNIEQNFNLNSMWCVCNSCFRMESIHRMLLHEEKLLQSQTSTSDLMASVQYHKRDLATAVETTRWQLEDFARAVDYATLSDKSNSRKNAILKFNQFIQAIRGQIFEVEKNLNDTYLVDTGESSRLFNSTDHETDELASFLSGTVVNTVPHVSHEPREPENGIMRYDSPTNNHDEILEITEEIAPSNEVESSWAGTLDLESGNSGAKYYPYKNGVIRPNWNLLRKFWHSSRSRESFTKRQKDGEIMHDASESPLSINGTPVEKYHMQYNHYRIPVAKTASVSLLVLGLLVLLFHVA</sequence>
<comment type="caution">
    <text evidence="6">The sequence shown here is derived from an EMBL/GenBank/DDBJ whole genome shotgun (WGS) entry which is preliminary data.</text>
</comment>
<dbReference type="EMBL" id="JAMFTS010000005">
    <property type="protein sequence ID" value="KAJ4747668.1"/>
    <property type="molecule type" value="Genomic_DNA"/>
</dbReference>
<dbReference type="CDD" id="cd21442">
    <property type="entry name" value="SNARE_NTD_STX6-like"/>
    <property type="match status" value="1"/>
</dbReference>
<evidence type="ECO:0000256" key="2">
    <source>
        <dbReference type="ARBA" id="ARBA00046280"/>
    </source>
</evidence>
<dbReference type="Proteomes" id="UP001140206">
    <property type="component" value="Chromosome 5"/>
</dbReference>
<gene>
    <name evidence="6" type="ORF">LUZ62_082073</name>
</gene>
<evidence type="ECO:0000313" key="6">
    <source>
        <dbReference type="EMBL" id="KAJ4747668.1"/>
    </source>
</evidence>
<name>A0AAV8C0N6_9POAL</name>
<keyword evidence="7" id="KW-1185">Reference proteome</keyword>
<dbReference type="Gene3D" id="1.20.58.90">
    <property type="match status" value="1"/>
</dbReference>
<dbReference type="GO" id="GO:0016020">
    <property type="term" value="C:membrane"/>
    <property type="evidence" value="ECO:0007669"/>
    <property type="project" value="InterPro"/>
</dbReference>
<dbReference type="InterPro" id="IPR010989">
    <property type="entry name" value="SNARE"/>
</dbReference>
<dbReference type="GO" id="GO:0048193">
    <property type="term" value="P:Golgi vesicle transport"/>
    <property type="evidence" value="ECO:0007669"/>
    <property type="project" value="InterPro"/>
</dbReference>
<evidence type="ECO:0000256" key="1">
    <source>
        <dbReference type="ARBA" id="ARBA00022927"/>
    </source>
</evidence>
<keyword evidence="4" id="KW-0732">Signal</keyword>
<keyword evidence="3" id="KW-0472">Membrane</keyword>
<feature type="transmembrane region" description="Helical" evidence="3">
    <location>
        <begin position="299"/>
        <end position="319"/>
    </location>
</feature>
<dbReference type="SUPFAM" id="SSF47661">
    <property type="entry name" value="t-snare proteins"/>
    <property type="match status" value="1"/>
</dbReference>
<reference evidence="6" key="1">
    <citation type="submission" date="2022-08" db="EMBL/GenBank/DDBJ databases">
        <authorList>
            <person name="Marques A."/>
        </authorList>
    </citation>
    <scope>NUCLEOTIDE SEQUENCE</scope>
    <source>
        <strain evidence="6">RhyPub2mFocal</strain>
        <tissue evidence="6">Leaves</tissue>
    </source>
</reference>
<dbReference type="InterPro" id="IPR015260">
    <property type="entry name" value="Syntaxin-6/10/61_N"/>
</dbReference>
<comment type="subcellular location">
    <subcellularLocation>
        <location evidence="2">Endomembrane system</location>
        <topology evidence="2">Single-pass type IV membrane protein</topology>
    </subcellularLocation>
</comment>
<keyword evidence="3" id="KW-0812">Transmembrane</keyword>
<dbReference type="GO" id="GO:0012505">
    <property type="term" value="C:endomembrane system"/>
    <property type="evidence" value="ECO:0007669"/>
    <property type="project" value="UniProtKB-SubCell"/>
</dbReference>
<dbReference type="PANTHER" id="PTHR34949">
    <property type="entry name" value="OS05G0443700 PROTEIN"/>
    <property type="match status" value="1"/>
</dbReference>